<reference evidence="3 4" key="1">
    <citation type="submission" date="2019-10" db="EMBL/GenBank/DDBJ databases">
        <title>Taxonomy of Antarctic Massilia spp.: description of Massilia rubra sp. nov., Massilia aquatica sp. nov., Massilia mucilaginosa sp. nov., Massilia frigida sp. nov. isolated from streams, lakes and regoliths.</title>
        <authorList>
            <person name="Holochova P."/>
            <person name="Sedlacek I."/>
            <person name="Kralova S."/>
            <person name="Maslanova I."/>
            <person name="Busse H.-J."/>
            <person name="Stankova E."/>
            <person name="Vrbovska V."/>
            <person name="Kovarovic V."/>
            <person name="Bartak M."/>
            <person name="Svec P."/>
            <person name="Pantucek R."/>
        </authorList>
    </citation>
    <scope>NUCLEOTIDE SEQUENCE [LARGE SCALE GENOMIC DNA]</scope>
    <source>
        <strain evidence="3 4">CCM 8695</strain>
    </source>
</reference>
<evidence type="ECO:0000256" key="1">
    <source>
        <dbReference type="ARBA" id="ARBA00034120"/>
    </source>
</evidence>
<evidence type="ECO:0000259" key="2">
    <source>
        <dbReference type="Pfam" id="PF00078"/>
    </source>
</evidence>
<accession>A0ABX0NKN1</accession>
<dbReference type="PANTHER" id="PTHR34047:SF3">
    <property type="entry name" value="BLR2052 PROTEIN"/>
    <property type="match status" value="1"/>
</dbReference>
<dbReference type="InterPro" id="IPR043502">
    <property type="entry name" value="DNA/RNA_pol_sf"/>
</dbReference>
<dbReference type="InterPro" id="IPR051083">
    <property type="entry name" value="GrpII_Intron_Splice-Mob/Def"/>
</dbReference>
<feature type="domain" description="Reverse transcriptase" evidence="2">
    <location>
        <begin position="67"/>
        <end position="147"/>
    </location>
</feature>
<evidence type="ECO:0000313" key="4">
    <source>
        <dbReference type="Proteomes" id="UP000621455"/>
    </source>
</evidence>
<dbReference type="CDD" id="cd01651">
    <property type="entry name" value="RT_G2_intron"/>
    <property type="match status" value="1"/>
</dbReference>
<gene>
    <name evidence="3" type="ORF">F2P44_33705</name>
</gene>
<organism evidence="3 4">
    <name type="scientific">Massilia frigida</name>
    <dbReference type="NCBI Taxonomy" id="2609281"/>
    <lineage>
        <taxon>Bacteria</taxon>
        <taxon>Pseudomonadati</taxon>
        <taxon>Pseudomonadota</taxon>
        <taxon>Betaproteobacteria</taxon>
        <taxon>Burkholderiales</taxon>
        <taxon>Oxalobacteraceae</taxon>
        <taxon>Telluria group</taxon>
        <taxon>Massilia</taxon>
    </lineage>
</organism>
<keyword evidence="4" id="KW-1185">Reference proteome</keyword>
<sequence length="162" mass="18244">MSATKQFAIDKWLVYEAYQVKANAGSAGVDKQSIEDFEKDLKRNLYRIWNRMSSGSYFPPPVKAVAIPKKTGGERILGVPTVADRVAQMVAKRVIEPSIEAKFLPDSYGYRSGKSALDAVGVTRERCWKHDWVLEFDIKGLFDNIDHGNCQQRCRVKSCGLL</sequence>
<dbReference type="SUPFAM" id="SSF56672">
    <property type="entry name" value="DNA/RNA polymerases"/>
    <property type="match status" value="1"/>
</dbReference>
<dbReference type="PANTHER" id="PTHR34047">
    <property type="entry name" value="NUCLEAR INTRON MATURASE 1, MITOCHONDRIAL-RELATED"/>
    <property type="match status" value="1"/>
</dbReference>
<comment type="caution">
    <text evidence="3">The sequence shown here is derived from an EMBL/GenBank/DDBJ whole genome shotgun (WGS) entry which is preliminary data.</text>
</comment>
<evidence type="ECO:0000313" key="3">
    <source>
        <dbReference type="EMBL" id="NHZ84169.1"/>
    </source>
</evidence>
<protein>
    <recommendedName>
        <fullName evidence="2">Reverse transcriptase domain-containing protein</fullName>
    </recommendedName>
</protein>
<dbReference type="InterPro" id="IPR000477">
    <property type="entry name" value="RT_dom"/>
</dbReference>
<dbReference type="Pfam" id="PF00078">
    <property type="entry name" value="RVT_1"/>
    <property type="match status" value="1"/>
</dbReference>
<proteinExistence type="inferred from homology"/>
<dbReference type="EMBL" id="WHJG01000121">
    <property type="protein sequence ID" value="NHZ84169.1"/>
    <property type="molecule type" value="Genomic_DNA"/>
</dbReference>
<name>A0ABX0NKN1_9BURK</name>
<dbReference type="RefSeq" id="WP_167094538.1">
    <property type="nucleotide sequence ID" value="NZ_WHJG01000121.1"/>
</dbReference>
<comment type="similarity">
    <text evidence="1">Belongs to the bacterial reverse transcriptase family.</text>
</comment>
<dbReference type="Proteomes" id="UP000621455">
    <property type="component" value="Unassembled WGS sequence"/>
</dbReference>